<evidence type="ECO:0000313" key="2">
    <source>
        <dbReference type="Proteomes" id="UP001152598"/>
    </source>
</evidence>
<dbReference type="Proteomes" id="UP001152598">
    <property type="component" value="Unassembled WGS sequence"/>
</dbReference>
<reference evidence="1" key="1">
    <citation type="submission" date="2022-10" db="EMBL/GenBank/DDBJ databases">
        <authorList>
            <person name="Turner M.S."/>
            <person name="Huang W."/>
        </authorList>
    </citation>
    <scope>NUCLEOTIDE SEQUENCE</scope>
    <source>
        <strain evidence="1">54</strain>
    </source>
</reference>
<sequence length="129" mass="14279">MVVYFDNGTTIEFPDYATTATVYGIGYPKDFDSTDPTQWPLPVMIIRLSLGHVTLAQMTKAKDLASYWAQSTHVGNPVNNSSKYDFSKTVYNPNDNGLSLTRQPYMIKALYELGIFKAATIESLGAIAL</sequence>
<dbReference type="RefSeq" id="WP_139918091.1">
    <property type="nucleotide sequence ID" value="NZ_JAOWLT010000006.1"/>
</dbReference>
<dbReference type="EMBL" id="JAOWLV010000006">
    <property type="protein sequence ID" value="MDG4977184.1"/>
    <property type="molecule type" value="Genomic_DNA"/>
</dbReference>
<reference evidence="1" key="2">
    <citation type="journal article" date="2023" name="Food Microbiol.">
        <title>Evaluation of the fermentation potential of lactic acid bacteria isolated from herbs, fruits and vegetables as starter cultures in nut-based milk alternatives.</title>
        <authorList>
            <person name="Huang W."/>
            <person name="Dong A."/>
            <person name="Pham H.T."/>
            <person name="Zhou C."/>
            <person name="Huo Z."/>
            <person name="Watjen A.P."/>
            <person name="Prakash S."/>
            <person name="Bang-Berthelsen C.H."/>
            <person name="Turner M.S."/>
        </authorList>
    </citation>
    <scope>NUCLEOTIDE SEQUENCE</scope>
    <source>
        <strain evidence="1">54</strain>
    </source>
</reference>
<gene>
    <name evidence="1" type="ORF">OGZ50_10610</name>
</gene>
<dbReference type="AlphaFoldDB" id="A0AAP3Z2K9"/>
<proteinExistence type="predicted"/>
<protein>
    <submittedName>
        <fullName evidence="1">Uncharacterized protein</fullName>
    </submittedName>
</protein>
<comment type="caution">
    <text evidence="1">The sequence shown here is derived from an EMBL/GenBank/DDBJ whole genome shotgun (WGS) entry which is preliminary data.</text>
</comment>
<evidence type="ECO:0000313" key="1">
    <source>
        <dbReference type="EMBL" id="MDG4977184.1"/>
    </source>
</evidence>
<name>A0AAP3Z2K9_9LACT</name>
<accession>A0AAP3Z2K9</accession>
<organism evidence="1 2">
    <name type="scientific">Lactococcus lactis</name>
    <dbReference type="NCBI Taxonomy" id="1358"/>
    <lineage>
        <taxon>Bacteria</taxon>
        <taxon>Bacillati</taxon>
        <taxon>Bacillota</taxon>
        <taxon>Bacilli</taxon>
        <taxon>Lactobacillales</taxon>
        <taxon>Streptococcaceae</taxon>
        <taxon>Lactococcus</taxon>
    </lineage>
</organism>